<keyword evidence="3" id="KW-1185">Reference proteome</keyword>
<name>A0ABV5MR14_9ACTN</name>
<proteinExistence type="predicted"/>
<dbReference type="RefSeq" id="WP_223104515.1">
    <property type="nucleotide sequence ID" value="NZ_CP061913.1"/>
</dbReference>
<evidence type="ECO:0008006" key="4">
    <source>
        <dbReference type="Google" id="ProtNLM"/>
    </source>
</evidence>
<evidence type="ECO:0000256" key="1">
    <source>
        <dbReference type="SAM" id="Phobius"/>
    </source>
</evidence>
<protein>
    <recommendedName>
        <fullName evidence="4">Peptidase MA-like domain-containing protein</fullName>
    </recommendedName>
</protein>
<organism evidence="2 3">
    <name type="scientific">Dactylosporangium vinaceum</name>
    <dbReference type="NCBI Taxonomy" id="53362"/>
    <lineage>
        <taxon>Bacteria</taxon>
        <taxon>Bacillati</taxon>
        <taxon>Actinomycetota</taxon>
        <taxon>Actinomycetes</taxon>
        <taxon>Micromonosporales</taxon>
        <taxon>Micromonosporaceae</taxon>
        <taxon>Dactylosporangium</taxon>
    </lineage>
</organism>
<feature type="transmembrane region" description="Helical" evidence="1">
    <location>
        <begin position="18"/>
        <end position="37"/>
    </location>
</feature>
<keyword evidence="1" id="KW-1133">Transmembrane helix</keyword>
<evidence type="ECO:0000313" key="2">
    <source>
        <dbReference type="EMBL" id="MFB9451299.1"/>
    </source>
</evidence>
<accession>A0ABV5MR14</accession>
<sequence length="408" mass="44440">MIDAERDEPLSPPRARRWVPAAVGGLLALAALLYVIAANTDRSAAPDAAPSPVASLSPAAAADRVDRELEAQGRALLAGDREAYLRPVPPEQREEFALRFQSLRALGVAAWTARVVGRGRDEGHDRWSANVEIRYCLGAADCRPATMLLSSTWLLGRGPTIMLSFERSVLPWDLTPLRVVSGRRVIVAGPAGIADRLPQILQDADRAADIADGYARWGPAPERYVLFVAPPQEWDTWWSGHTDNVDAYANGSFGVVMKAGVDREHGRRNLLTHEFTHVLSLGDDDGDDRNWWLSEGLAEYVADRGGDWTQARLPDVRRLIRTGGWDGTITLAAPPKDLPASDRRGRYGIALLAVTCLARHYGEDRMLAFFTAVVRNRAEPAAAALTTLGAGWPTAAAFCTVEVRTRAA</sequence>
<evidence type="ECO:0000313" key="3">
    <source>
        <dbReference type="Proteomes" id="UP001589608"/>
    </source>
</evidence>
<dbReference type="EMBL" id="JBHMCA010000089">
    <property type="protein sequence ID" value="MFB9451299.1"/>
    <property type="molecule type" value="Genomic_DNA"/>
</dbReference>
<reference evidence="2 3" key="1">
    <citation type="submission" date="2024-09" db="EMBL/GenBank/DDBJ databases">
        <authorList>
            <person name="Sun Q."/>
            <person name="Mori K."/>
        </authorList>
    </citation>
    <scope>NUCLEOTIDE SEQUENCE [LARGE SCALE GENOMIC DNA]</scope>
    <source>
        <strain evidence="2 3">JCM 3307</strain>
    </source>
</reference>
<keyword evidence="1" id="KW-0812">Transmembrane</keyword>
<comment type="caution">
    <text evidence="2">The sequence shown here is derived from an EMBL/GenBank/DDBJ whole genome shotgun (WGS) entry which is preliminary data.</text>
</comment>
<keyword evidence="1" id="KW-0472">Membrane</keyword>
<dbReference type="Proteomes" id="UP001589608">
    <property type="component" value="Unassembled WGS sequence"/>
</dbReference>
<gene>
    <name evidence="2" type="ORF">ACFFTR_50260</name>
</gene>